<dbReference type="Pfam" id="PF13649">
    <property type="entry name" value="Methyltransf_25"/>
    <property type="match status" value="1"/>
</dbReference>
<organism evidence="3 4">
    <name type="scientific">Sediminibacterium goheungense</name>
    <dbReference type="NCBI Taxonomy" id="1086393"/>
    <lineage>
        <taxon>Bacteria</taxon>
        <taxon>Pseudomonadati</taxon>
        <taxon>Bacteroidota</taxon>
        <taxon>Chitinophagia</taxon>
        <taxon>Chitinophagales</taxon>
        <taxon>Chitinophagaceae</taxon>
        <taxon>Sediminibacterium</taxon>
    </lineage>
</organism>
<dbReference type="Gene3D" id="3.40.50.150">
    <property type="entry name" value="Vaccinia Virus protein VP39"/>
    <property type="match status" value="1"/>
</dbReference>
<accession>A0A4V6PSH6</accession>
<evidence type="ECO:0000259" key="2">
    <source>
        <dbReference type="Pfam" id="PF13649"/>
    </source>
</evidence>
<name>A0A4V6PSH6_9BACT</name>
<evidence type="ECO:0000313" key="3">
    <source>
        <dbReference type="EMBL" id="TDO25728.1"/>
    </source>
</evidence>
<gene>
    <name evidence="3" type="ORF">BC659_2651</name>
</gene>
<evidence type="ECO:0000313" key="4">
    <source>
        <dbReference type="Proteomes" id="UP000295741"/>
    </source>
</evidence>
<keyword evidence="4" id="KW-1185">Reference proteome</keyword>
<feature type="domain" description="Methyltransferase" evidence="2">
    <location>
        <begin position="85"/>
        <end position="178"/>
    </location>
</feature>
<keyword evidence="3" id="KW-0489">Methyltransferase</keyword>
<dbReference type="GO" id="GO:0008168">
    <property type="term" value="F:methyltransferase activity"/>
    <property type="evidence" value="ECO:0007669"/>
    <property type="project" value="UniProtKB-KW"/>
</dbReference>
<comment type="caution">
    <text evidence="3">The sequence shown here is derived from an EMBL/GenBank/DDBJ whole genome shotgun (WGS) entry which is preliminary data.</text>
</comment>
<dbReference type="PANTHER" id="PTHR43861">
    <property type="entry name" value="TRANS-ACONITATE 2-METHYLTRANSFERASE-RELATED"/>
    <property type="match status" value="1"/>
</dbReference>
<dbReference type="InterPro" id="IPR029063">
    <property type="entry name" value="SAM-dependent_MTases_sf"/>
</dbReference>
<proteinExistence type="predicted"/>
<sequence length="263" mass="30559">MSLVHTLKSLFPVLTDRLLFRWQQLRYAGSNRRFRKEYPTTALPDAYTLYESYQLNYRKYIEDGALTAQEIIDSIKDYLPPTPQILDWGCGPARITRHLKTVCPDAVITGCDTNTQTIQWNQQHIDHIHFITQPQQPPLPFSSHQFDLIIGFSVLTHIPASEQEAWLTELHRILKPGGICWITTHGQYFIDKLPEESKQTIRQKGIYSTQYPIAGHRMMSTYHQPETCKNLLQEKFELLSHFNGTTHPEKAGRQDLWIGRRNG</sequence>
<dbReference type="Proteomes" id="UP000295741">
    <property type="component" value="Unassembled WGS sequence"/>
</dbReference>
<dbReference type="EMBL" id="SNWP01000012">
    <property type="protein sequence ID" value="TDO25728.1"/>
    <property type="molecule type" value="Genomic_DNA"/>
</dbReference>
<dbReference type="AlphaFoldDB" id="A0A4V6PSH6"/>
<dbReference type="OrthoDB" id="3896938at2"/>
<dbReference type="InterPro" id="IPR041698">
    <property type="entry name" value="Methyltransf_25"/>
</dbReference>
<dbReference type="CDD" id="cd02440">
    <property type="entry name" value="AdoMet_MTases"/>
    <property type="match status" value="1"/>
</dbReference>
<dbReference type="GO" id="GO:0032259">
    <property type="term" value="P:methylation"/>
    <property type="evidence" value="ECO:0007669"/>
    <property type="project" value="UniProtKB-KW"/>
</dbReference>
<dbReference type="SUPFAM" id="SSF53335">
    <property type="entry name" value="S-adenosyl-L-methionine-dependent methyltransferases"/>
    <property type="match status" value="1"/>
</dbReference>
<keyword evidence="1 3" id="KW-0808">Transferase</keyword>
<evidence type="ECO:0000256" key="1">
    <source>
        <dbReference type="ARBA" id="ARBA00022679"/>
    </source>
</evidence>
<protein>
    <submittedName>
        <fullName evidence="3">Methyltransferase family protein</fullName>
    </submittedName>
</protein>
<reference evidence="3 4" key="1">
    <citation type="submission" date="2019-03" db="EMBL/GenBank/DDBJ databases">
        <title>Genomic Encyclopedia of Archaeal and Bacterial Type Strains, Phase II (KMG-II): from individual species to whole genera.</title>
        <authorList>
            <person name="Goeker M."/>
        </authorList>
    </citation>
    <scope>NUCLEOTIDE SEQUENCE [LARGE SCALE GENOMIC DNA]</scope>
    <source>
        <strain evidence="3 4">DSM 28323</strain>
    </source>
</reference>